<gene>
    <name evidence="2" type="ORF">AAFF_G00380330</name>
</gene>
<dbReference type="EMBL" id="JAINUG010000007">
    <property type="protein sequence ID" value="KAJ8416011.1"/>
    <property type="molecule type" value="Genomic_DNA"/>
</dbReference>
<keyword evidence="3" id="KW-1185">Reference proteome</keyword>
<feature type="region of interest" description="Disordered" evidence="1">
    <location>
        <begin position="1"/>
        <end position="22"/>
    </location>
</feature>
<evidence type="ECO:0000256" key="1">
    <source>
        <dbReference type="SAM" id="MobiDB-lite"/>
    </source>
</evidence>
<reference evidence="2" key="1">
    <citation type="journal article" date="2023" name="Science">
        <title>Genome structures resolve the early diversification of teleost fishes.</title>
        <authorList>
            <person name="Parey E."/>
            <person name="Louis A."/>
            <person name="Montfort J."/>
            <person name="Bouchez O."/>
            <person name="Roques C."/>
            <person name="Iampietro C."/>
            <person name="Lluch J."/>
            <person name="Castinel A."/>
            <person name="Donnadieu C."/>
            <person name="Desvignes T."/>
            <person name="Floi Bucao C."/>
            <person name="Jouanno E."/>
            <person name="Wen M."/>
            <person name="Mejri S."/>
            <person name="Dirks R."/>
            <person name="Jansen H."/>
            <person name="Henkel C."/>
            <person name="Chen W.J."/>
            <person name="Zahm M."/>
            <person name="Cabau C."/>
            <person name="Klopp C."/>
            <person name="Thompson A.W."/>
            <person name="Robinson-Rechavi M."/>
            <person name="Braasch I."/>
            <person name="Lecointre G."/>
            <person name="Bobe J."/>
            <person name="Postlethwait J.H."/>
            <person name="Berthelot C."/>
            <person name="Roest Crollius H."/>
            <person name="Guiguen Y."/>
        </authorList>
    </citation>
    <scope>NUCLEOTIDE SEQUENCE</scope>
    <source>
        <strain evidence="2">NC1722</strain>
    </source>
</reference>
<name>A0AAD7T7R0_9TELE</name>
<dbReference type="AlphaFoldDB" id="A0AAD7T7R0"/>
<proteinExistence type="predicted"/>
<evidence type="ECO:0000313" key="2">
    <source>
        <dbReference type="EMBL" id="KAJ8416011.1"/>
    </source>
</evidence>
<accession>A0AAD7T7R0</accession>
<sequence>MDASTVESQWTGPYTRAPRSGSGGDWLSRLGSVRERPTAYFFQASRAHRGASIIAELRRADGTLAEGPAKLAVAELYYAKLFSRWACDPAAEVELLDCISARLGEFYATFWHLLGPDLLEVYRALLEGGALSASMRKGVLVLLYKGGDWTELGNWWPLTLLTTDCKVLAKGGGGVVPRVPLKLDVVYASFASRVFLERAPTKCFFLTRFYLVGFFRHLEVLTHVVPRAEVRAPAYEAVARFLHQCPPSISRAESLDHRAERSRTGTAVL</sequence>
<comment type="caution">
    <text evidence="2">The sequence shown here is derived from an EMBL/GenBank/DDBJ whole genome shotgun (WGS) entry which is preliminary data.</text>
</comment>
<evidence type="ECO:0000313" key="3">
    <source>
        <dbReference type="Proteomes" id="UP001221898"/>
    </source>
</evidence>
<organism evidence="2 3">
    <name type="scientific">Aldrovandia affinis</name>
    <dbReference type="NCBI Taxonomy" id="143900"/>
    <lineage>
        <taxon>Eukaryota</taxon>
        <taxon>Metazoa</taxon>
        <taxon>Chordata</taxon>
        <taxon>Craniata</taxon>
        <taxon>Vertebrata</taxon>
        <taxon>Euteleostomi</taxon>
        <taxon>Actinopterygii</taxon>
        <taxon>Neopterygii</taxon>
        <taxon>Teleostei</taxon>
        <taxon>Notacanthiformes</taxon>
        <taxon>Halosauridae</taxon>
        <taxon>Aldrovandia</taxon>
    </lineage>
</organism>
<dbReference type="Proteomes" id="UP001221898">
    <property type="component" value="Unassembled WGS sequence"/>
</dbReference>
<protein>
    <submittedName>
        <fullName evidence="2">Uncharacterized protein</fullName>
    </submittedName>
</protein>
<feature type="compositionally biased region" description="Polar residues" evidence="1">
    <location>
        <begin position="1"/>
        <end position="12"/>
    </location>
</feature>